<proteinExistence type="predicted"/>
<dbReference type="OrthoDB" id="9779955at2"/>
<dbReference type="Proteomes" id="UP000199406">
    <property type="component" value="Unassembled WGS sequence"/>
</dbReference>
<dbReference type="RefSeq" id="WP_091764735.1">
    <property type="nucleotide sequence ID" value="NZ_FNBT01000002.1"/>
</dbReference>
<dbReference type="STRING" id="1550231.SAMN05660662_1705"/>
<organism evidence="2 3">
    <name type="scientific">Blastococcus aurantiacus</name>
    <dbReference type="NCBI Taxonomy" id="1550231"/>
    <lineage>
        <taxon>Bacteria</taxon>
        <taxon>Bacillati</taxon>
        <taxon>Actinomycetota</taxon>
        <taxon>Actinomycetes</taxon>
        <taxon>Geodermatophilales</taxon>
        <taxon>Geodermatophilaceae</taxon>
        <taxon>Blastococcus</taxon>
    </lineage>
</organism>
<gene>
    <name evidence="2" type="ORF">SAMN05660662_1705</name>
</gene>
<accession>A0A1G7JTP7</accession>
<keyword evidence="3" id="KW-1185">Reference proteome</keyword>
<evidence type="ECO:0000256" key="1">
    <source>
        <dbReference type="SAM" id="SignalP"/>
    </source>
</evidence>
<reference evidence="3" key="1">
    <citation type="submission" date="2016-10" db="EMBL/GenBank/DDBJ databases">
        <authorList>
            <person name="Varghese N."/>
            <person name="Submissions S."/>
        </authorList>
    </citation>
    <scope>NUCLEOTIDE SEQUENCE [LARGE SCALE GENOMIC DNA]</scope>
    <source>
        <strain evidence="3">DSM 44268</strain>
    </source>
</reference>
<keyword evidence="1" id="KW-0732">Signal</keyword>
<dbReference type="EMBL" id="FNBT01000002">
    <property type="protein sequence ID" value="SDF28251.1"/>
    <property type="molecule type" value="Genomic_DNA"/>
</dbReference>
<protein>
    <submittedName>
        <fullName evidence="2">Uncharacterized protein</fullName>
    </submittedName>
</protein>
<evidence type="ECO:0000313" key="2">
    <source>
        <dbReference type="EMBL" id="SDF28251.1"/>
    </source>
</evidence>
<evidence type="ECO:0000313" key="3">
    <source>
        <dbReference type="Proteomes" id="UP000199406"/>
    </source>
</evidence>
<feature type="signal peptide" evidence="1">
    <location>
        <begin position="1"/>
        <end position="32"/>
    </location>
</feature>
<sequence length="282" mass="29892">MTGDTGGRLRATAVVTLTAAATLLAGQTPAGAAPTEFDVPLSPVGVDISHPQCDAELPDARAFAVVGVNGGRTTDPNPCLAEQLEWAWESNGSVPEQPVVQLYLNTANPGQVSSLVTTWPSDGETPYGECDGDNTAACSWRYGWERTRDSVTEFFLPAARDAGVDSLASSYRWWLDVETMNTWQSGSDDALARNRATLEGMTAYLDFRGADVGLYSTGQQWAEIVGSVPSDSPLAGLPSWLAGSVTVAQAVAACELPPLVPRGRVDLTQYVPDDLDRNHSCG</sequence>
<name>A0A1G7JTP7_9ACTN</name>
<feature type="chain" id="PRO_5011769808" evidence="1">
    <location>
        <begin position="33"/>
        <end position="282"/>
    </location>
</feature>
<dbReference type="AlphaFoldDB" id="A0A1G7JTP7"/>